<evidence type="ECO:0000256" key="2">
    <source>
        <dbReference type="ARBA" id="ARBA00011738"/>
    </source>
</evidence>
<proteinExistence type="inferred from homology"/>
<comment type="similarity">
    <text evidence="1 6">Belongs to the glycosyl hydrolase 1 family.</text>
</comment>
<dbReference type="InterPro" id="IPR001360">
    <property type="entry name" value="Glyco_hydro_1"/>
</dbReference>
<dbReference type="EMBL" id="OV651822">
    <property type="protein sequence ID" value="CAH1100201.1"/>
    <property type="molecule type" value="Genomic_DNA"/>
</dbReference>
<dbReference type="Gene3D" id="3.20.20.80">
    <property type="entry name" value="Glycosidases"/>
    <property type="match status" value="1"/>
</dbReference>
<dbReference type="PANTHER" id="PTHR10353:SF36">
    <property type="entry name" value="LP05116P"/>
    <property type="match status" value="1"/>
</dbReference>
<dbReference type="GO" id="GO:0008422">
    <property type="term" value="F:beta-glucosidase activity"/>
    <property type="evidence" value="ECO:0007669"/>
    <property type="project" value="TreeGrafter"/>
</dbReference>
<reference evidence="8" key="1">
    <citation type="submission" date="2022-01" db="EMBL/GenBank/DDBJ databases">
        <authorList>
            <person name="King R."/>
        </authorList>
    </citation>
    <scope>NUCLEOTIDE SEQUENCE</scope>
</reference>
<dbReference type="SUPFAM" id="SSF51445">
    <property type="entry name" value="(Trans)glycosidases"/>
    <property type="match status" value="1"/>
</dbReference>
<evidence type="ECO:0000256" key="6">
    <source>
        <dbReference type="RuleBase" id="RU003690"/>
    </source>
</evidence>
<accession>A0A9P0CF80</accession>
<keyword evidence="5" id="KW-0326">Glycosidase</keyword>
<dbReference type="GO" id="GO:0005975">
    <property type="term" value="P:carbohydrate metabolic process"/>
    <property type="evidence" value="ECO:0007669"/>
    <property type="project" value="InterPro"/>
</dbReference>
<keyword evidence="7" id="KW-0732">Signal</keyword>
<dbReference type="InterPro" id="IPR017853">
    <property type="entry name" value="GH"/>
</dbReference>
<comment type="subunit">
    <text evidence="2">Homodimer.</text>
</comment>
<dbReference type="AlphaFoldDB" id="A0A9P0CF80"/>
<name>A0A9P0CF80_9CUCU</name>
<evidence type="ECO:0000256" key="7">
    <source>
        <dbReference type="SAM" id="SignalP"/>
    </source>
</evidence>
<evidence type="ECO:0000256" key="3">
    <source>
        <dbReference type="ARBA" id="ARBA00022801"/>
    </source>
</evidence>
<feature type="signal peptide" evidence="7">
    <location>
        <begin position="1"/>
        <end position="18"/>
    </location>
</feature>
<sequence>MKFGISVLIIFYFNGALSLHQSALIHNFTDDFSFGVATSAYQVEGAWNTSGKGTSFWDFITHNRPEIIDDRNNGDVACDSYHKIDEDIKLLQDLGVDHYRFSIAWTRILPNGLENQINSAGVAYYDELITKLLAAGIEPWVTIYHFDHPYGVHLLGGWFQPKIADYLASYADILFSKFGDKVKTWITINEPYSICIGLIEALGPDIPRGIAEYICGQNILKAHLNIWEVYNKKYRAKQKGKLSMAVNLQAHLPATDTPEDIEAVERLNQFAFGWFVHPLIFGNYPKIMIDTIAKYSEEQGYTESRLPSLSPTDLDKLKGAYDYIGLNIYDTFLVSADNETIDKTPTYENDCGAKFFEPEWNTSYTIEMRAKGFGVVLNWIKNTYGNPEIRITEQGYPEDESDKSDLADVNRRSFLLASMKELLHAINIDKVKVTGYTFWSFMDNFEWNRGYTKKYGLYYVDFDGESRRRIPRFSSETFASITNNRTLQGLV</sequence>
<dbReference type="FunFam" id="3.20.20.80:FF:000013">
    <property type="entry name" value="lactase-phlorizin hydrolase"/>
    <property type="match status" value="1"/>
</dbReference>
<evidence type="ECO:0000313" key="8">
    <source>
        <dbReference type="EMBL" id="CAH1100201.1"/>
    </source>
</evidence>
<keyword evidence="9" id="KW-1185">Reference proteome</keyword>
<organism evidence="8 9">
    <name type="scientific">Psylliodes chrysocephalus</name>
    <dbReference type="NCBI Taxonomy" id="3402493"/>
    <lineage>
        <taxon>Eukaryota</taxon>
        <taxon>Metazoa</taxon>
        <taxon>Ecdysozoa</taxon>
        <taxon>Arthropoda</taxon>
        <taxon>Hexapoda</taxon>
        <taxon>Insecta</taxon>
        <taxon>Pterygota</taxon>
        <taxon>Neoptera</taxon>
        <taxon>Endopterygota</taxon>
        <taxon>Coleoptera</taxon>
        <taxon>Polyphaga</taxon>
        <taxon>Cucujiformia</taxon>
        <taxon>Chrysomeloidea</taxon>
        <taxon>Chrysomelidae</taxon>
        <taxon>Galerucinae</taxon>
        <taxon>Alticini</taxon>
        <taxon>Psylliodes</taxon>
    </lineage>
</organism>
<feature type="chain" id="PRO_5040312522" description="Myrosinase 1-like" evidence="7">
    <location>
        <begin position="19"/>
        <end position="491"/>
    </location>
</feature>
<dbReference type="Pfam" id="PF00232">
    <property type="entry name" value="Glyco_hydro_1"/>
    <property type="match status" value="1"/>
</dbReference>
<dbReference type="PANTHER" id="PTHR10353">
    <property type="entry name" value="GLYCOSYL HYDROLASE"/>
    <property type="match status" value="1"/>
</dbReference>
<dbReference type="Proteomes" id="UP001153636">
    <property type="component" value="Chromosome 10"/>
</dbReference>
<evidence type="ECO:0000256" key="5">
    <source>
        <dbReference type="ARBA" id="ARBA00023295"/>
    </source>
</evidence>
<evidence type="ECO:0008006" key="10">
    <source>
        <dbReference type="Google" id="ProtNLM"/>
    </source>
</evidence>
<protein>
    <recommendedName>
        <fullName evidence="10">Myrosinase 1-like</fullName>
    </recommendedName>
</protein>
<dbReference type="OrthoDB" id="65569at2759"/>
<dbReference type="PROSITE" id="PS00653">
    <property type="entry name" value="GLYCOSYL_HYDROL_F1_2"/>
    <property type="match status" value="1"/>
</dbReference>
<keyword evidence="4" id="KW-0325">Glycoprotein</keyword>
<keyword evidence="3" id="KW-0378">Hydrolase</keyword>
<gene>
    <name evidence="8" type="ORF">PSYICH_LOCUS2224</name>
</gene>
<dbReference type="PRINTS" id="PR00131">
    <property type="entry name" value="GLHYDRLASE1"/>
</dbReference>
<evidence type="ECO:0000256" key="1">
    <source>
        <dbReference type="ARBA" id="ARBA00010838"/>
    </source>
</evidence>
<dbReference type="InterPro" id="IPR033132">
    <property type="entry name" value="GH_1_N_CS"/>
</dbReference>
<evidence type="ECO:0000313" key="9">
    <source>
        <dbReference type="Proteomes" id="UP001153636"/>
    </source>
</evidence>
<evidence type="ECO:0000256" key="4">
    <source>
        <dbReference type="ARBA" id="ARBA00023180"/>
    </source>
</evidence>